<dbReference type="SMART" id="SM00796">
    <property type="entry name" value="AHS1"/>
    <property type="match status" value="1"/>
</dbReference>
<dbReference type="InterPro" id="IPR029000">
    <property type="entry name" value="Cyclophilin-like_dom_sf"/>
</dbReference>
<protein>
    <submittedName>
        <fullName evidence="5">Carboxyltransferase domain-containing protein</fullName>
    </submittedName>
</protein>
<dbReference type="EMBL" id="CP067134">
    <property type="protein sequence ID" value="WCR11195.1"/>
    <property type="molecule type" value="Genomic_DNA"/>
</dbReference>
<dbReference type="Gene3D" id="3.30.1360.40">
    <property type="match status" value="1"/>
</dbReference>
<dbReference type="PANTHER" id="PTHR34698:SF2">
    <property type="entry name" value="5-OXOPROLINASE SUBUNIT B"/>
    <property type="match status" value="1"/>
</dbReference>
<dbReference type="PANTHER" id="PTHR34698">
    <property type="entry name" value="5-OXOPROLINASE SUBUNIT B"/>
    <property type="match status" value="1"/>
</dbReference>
<keyword evidence="3" id="KW-0067">ATP-binding</keyword>
<evidence type="ECO:0000313" key="6">
    <source>
        <dbReference type="Proteomes" id="UP001218412"/>
    </source>
</evidence>
<keyword evidence="6" id="KW-1185">Reference proteome</keyword>
<dbReference type="RefSeq" id="WP_272859290.1">
    <property type="nucleotide sequence ID" value="NZ_CP067134.1"/>
</dbReference>
<reference evidence="5 6" key="1">
    <citation type="submission" date="2021-01" db="EMBL/GenBank/DDBJ databases">
        <title>Biogeographic distribution of Paracoccus.</title>
        <authorList>
            <person name="Hollensteiner J."/>
            <person name="Leineberger J."/>
            <person name="Brinkhoff T."/>
            <person name="Daniel R."/>
        </authorList>
    </citation>
    <scope>NUCLEOTIDE SEQUENCE [LARGE SCALE GENOMIC DNA]</scope>
    <source>
        <strain evidence="5 6">LMG25392</strain>
    </source>
</reference>
<proteinExistence type="predicted"/>
<evidence type="ECO:0000313" key="5">
    <source>
        <dbReference type="EMBL" id="WCR11195.1"/>
    </source>
</evidence>
<organism evidence="5 6">
    <name type="scientific">Paracoccus stylophorae</name>
    <dbReference type="NCBI Taxonomy" id="659350"/>
    <lineage>
        <taxon>Bacteria</taxon>
        <taxon>Pseudomonadati</taxon>
        <taxon>Pseudomonadota</taxon>
        <taxon>Alphaproteobacteria</taxon>
        <taxon>Rhodobacterales</taxon>
        <taxon>Paracoccaceae</taxon>
        <taxon>Paracoccus</taxon>
    </lineage>
</organism>
<evidence type="ECO:0000256" key="1">
    <source>
        <dbReference type="ARBA" id="ARBA00022741"/>
    </source>
</evidence>
<evidence type="ECO:0000256" key="3">
    <source>
        <dbReference type="ARBA" id="ARBA00022840"/>
    </source>
</evidence>
<evidence type="ECO:0000256" key="2">
    <source>
        <dbReference type="ARBA" id="ARBA00022801"/>
    </source>
</evidence>
<dbReference type="InterPro" id="IPR010016">
    <property type="entry name" value="PxpB"/>
</dbReference>
<keyword evidence="2" id="KW-0378">Hydrolase</keyword>
<dbReference type="Gene3D" id="2.40.100.10">
    <property type="entry name" value="Cyclophilin-like"/>
    <property type="match status" value="1"/>
</dbReference>
<sequence length="246" mass="26059">MQAGLTPQILPAAADAVLVRFALRAEPQAMAAAQVMARQLDADTPEGVVEIAPALVSVLLRFDPAVVSRDDLVRALLPQATAIAEQRPDPPPPLRRWTIPAVFGGEHGPHLDDVAGSLGLSPDQAVQQLCRADLRVLTIGFAPGQPYIGLLPPAWDLPRMADLAPRVPAGAVVVAVRQIVMFGAASATGWRQVGCSAFRTFLPDRETPMPLRAGDAIRYSSIPAEEMAELSKRSDGMGGATVEVLE</sequence>
<accession>A0ABY7SVY5</accession>
<gene>
    <name evidence="5" type="ORF">JHW45_01945</name>
</gene>
<feature type="domain" description="Carboxyltransferase" evidence="4">
    <location>
        <begin position="7"/>
        <end position="211"/>
    </location>
</feature>
<dbReference type="SUPFAM" id="SSF50891">
    <property type="entry name" value="Cyclophilin-like"/>
    <property type="match status" value="1"/>
</dbReference>
<evidence type="ECO:0000259" key="4">
    <source>
        <dbReference type="SMART" id="SM00796"/>
    </source>
</evidence>
<dbReference type="InterPro" id="IPR003833">
    <property type="entry name" value="CT_C_D"/>
</dbReference>
<keyword evidence="1" id="KW-0547">Nucleotide-binding</keyword>
<dbReference type="Pfam" id="PF02682">
    <property type="entry name" value="CT_C_D"/>
    <property type="match status" value="1"/>
</dbReference>
<dbReference type="Proteomes" id="UP001218412">
    <property type="component" value="Chromosome"/>
</dbReference>
<name>A0ABY7SVY5_9RHOB</name>
<dbReference type="SUPFAM" id="SSF160467">
    <property type="entry name" value="PH0987 N-terminal domain-like"/>
    <property type="match status" value="1"/>
</dbReference>